<gene>
    <name evidence="7" type="primary">ABSGL_12990.1 scaffold 13554</name>
</gene>
<feature type="transmembrane region" description="Helical" evidence="5">
    <location>
        <begin position="35"/>
        <end position="57"/>
    </location>
</feature>
<dbReference type="EC" id="2.3.1.51" evidence="4"/>
<dbReference type="AlphaFoldDB" id="A0A168RSZ9"/>
<evidence type="ECO:0000256" key="4">
    <source>
        <dbReference type="RuleBase" id="RU361267"/>
    </source>
</evidence>
<dbReference type="GO" id="GO:0005783">
    <property type="term" value="C:endoplasmic reticulum"/>
    <property type="evidence" value="ECO:0007669"/>
    <property type="project" value="TreeGrafter"/>
</dbReference>
<protein>
    <recommendedName>
        <fullName evidence="4">1-acyl-sn-glycerol-3-phosphate acyltransferase</fullName>
        <ecNumber evidence="4">2.3.1.51</ecNumber>
    </recommendedName>
</protein>
<feature type="domain" description="Phospholipid/glycerol acyltransferase" evidence="6">
    <location>
        <begin position="96"/>
        <end position="217"/>
    </location>
</feature>
<dbReference type="PANTHER" id="PTHR10434">
    <property type="entry name" value="1-ACYL-SN-GLYCEROL-3-PHOSPHATE ACYLTRANSFERASE"/>
    <property type="match status" value="1"/>
</dbReference>
<evidence type="ECO:0000313" key="7">
    <source>
        <dbReference type="EMBL" id="SAM07349.1"/>
    </source>
</evidence>
<dbReference type="Pfam" id="PF01553">
    <property type="entry name" value="Acyltransferase"/>
    <property type="match status" value="1"/>
</dbReference>
<dbReference type="GO" id="GO:0003841">
    <property type="term" value="F:1-acylglycerol-3-phosphate O-acyltransferase activity"/>
    <property type="evidence" value="ECO:0007669"/>
    <property type="project" value="UniProtKB-UniRule"/>
</dbReference>
<proteinExistence type="inferred from homology"/>
<comment type="domain">
    <text evidence="4">The HXXXXD motif is essential for acyltransferase activity and may constitute the binding site for the phosphate moiety of the glycerol-3-phosphate.</text>
</comment>
<evidence type="ECO:0000256" key="2">
    <source>
        <dbReference type="ARBA" id="ARBA00022679"/>
    </source>
</evidence>
<evidence type="ECO:0000313" key="8">
    <source>
        <dbReference type="Proteomes" id="UP000078561"/>
    </source>
</evidence>
<keyword evidence="5" id="KW-0812">Transmembrane</keyword>
<keyword evidence="4" id="KW-0443">Lipid metabolism</keyword>
<evidence type="ECO:0000256" key="5">
    <source>
        <dbReference type="SAM" id="Phobius"/>
    </source>
</evidence>
<evidence type="ECO:0000256" key="1">
    <source>
        <dbReference type="ARBA" id="ARBA00008655"/>
    </source>
</evidence>
<keyword evidence="4" id="KW-0594">Phospholipid biosynthesis</keyword>
<keyword evidence="2 4" id="KW-0808">Transferase</keyword>
<keyword evidence="3 4" id="KW-0012">Acyltransferase</keyword>
<reference evidence="7" key="1">
    <citation type="submission" date="2016-04" db="EMBL/GenBank/DDBJ databases">
        <authorList>
            <person name="Evans L.H."/>
            <person name="Alamgir A."/>
            <person name="Owens N."/>
            <person name="Weber N.D."/>
            <person name="Virtaneva K."/>
            <person name="Barbian K."/>
            <person name="Babar A."/>
            <person name="Rosenke K."/>
        </authorList>
    </citation>
    <scope>NUCLEOTIDE SEQUENCE [LARGE SCALE GENOMIC DNA]</scope>
    <source>
        <strain evidence="7">CBS 101.48</strain>
    </source>
</reference>
<name>A0A168RSZ9_ABSGL</name>
<dbReference type="PANTHER" id="PTHR10434:SF11">
    <property type="entry name" value="1-ACYL-SN-GLYCEROL-3-PHOSPHATE ACYLTRANSFERASE"/>
    <property type="match status" value="1"/>
</dbReference>
<keyword evidence="4" id="KW-1208">Phospholipid metabolism</keyword>
<dbReference type="SUPFAM" id="SSF69593">
    <property type="entry name" value="Glycerol-3-phosphate (1)-acyltransferase"/>
    <property type="match status" value="1"/>
</dbReference>
<dbReference type="OMA" id="LLYQWSM"/>
<dbReference type="SMART" id="SM00563">
    <property type="entry name" value="PlsC"/>
    <property type="match status" value="1"/>
</dbReference>
<evidence type="ECO:0000256" key="3">
    <source>
        <dbReference type="ARBA" id="ARBA00023315"/>
    </source>
</evidence>
<dbReference type="OrthoDB" id="202234at2759"/>
<organism evidence="7">
    <name type="scientific">Absidia glauca</name>
    <name type="common">Pin mould</name>
    <dbReference type="NCBI Taxonomy" id="4829"/>
    <lineage>
        <taxon>Eukaryota</taxon>
        <taxon>Fungi</taxon>
        <taxon>Fungi incertae sedis</taxon>
        <taxon>Mucoromycota</taxon>
        <taxon>Mucoromycotina</taxon>
        <taxon>Mucoromycetes</taxon>
        <taxon>Mucorales</taxon>
        <taxon>Cunninghamellaceae</taxon>
        <taxon>Absidia</taxon>
    </lineage>
</organism>
<sequence>MDFLRQLPIHVYLSGTLAFLVWFRNYGGYRYRCFMSIVLLLVMASYGVVSSLILPIFGKAGLINYTVSRGYYYLGGYFTGLRATVLGKENILQSPAVYVCNHQSSLDIMVMGAVYPKNTSIVAKKELKYYPFLGWFMTLSNAIFLDRKNRTNAVKEARQAAENINSKKASGRISVWLFPEGTRGHSSEVDLLPFKKGAFHMAVQARVPVIPVVIANYNNIYSTKAKRFVPGNVNIKVLPPVPTIDIGEDSVSIEELSVRVRESMLTALHDISPHPKDE</sequence>
<dbReference type="Proteomes" id="UP000078561">
    <property type="component" value="Unassembled WGS sequence"/>
</dbReference>
<comment type="catalytic activity">
    <reaction evidence="4">
        <text>a 1-acyl-sn-glycero-3-phosphate + an acyl-CoA = a 1,2-diacyl-sn-glycero-3-phosphate + CoA</text>
        <dbReference type="Rhea" id="RHEA:19709"/>
        <dbReference type="ChEBI" id="CHEBI:57287"/>
        <dbReference type="ChEBI" id="CHEBI:57970"/>
        <dbReference type="ChEBI" id="CHEBI:58342"/>
        <dbReference type="ChEBI" id="CHEBI:58608"/>
        <dbReference type="EC" id="2.3.1.51"/>
    </reaction>
</comment>
<keyword evidence="5" id="KW-0472">Membrane</keyword>
<dbReference type="STRING" id="4829.A0A168RSZ9"/>
<feature type="transmembrane region" description="Helical" evidence="5">
    <location>
        <begin position="6"/>
        <end position="23"/>
    </location>
</feature>
<keyword evidence="4" id="KW-0444">Lipid biosynthesis</keyword>
<dbReference type="InParanoid" id="A0A168RSZ9"/>
<keyword evidence="5" id="KW-1133">Transmembrane helix</keyword>
<dbReference type="GO" id="GO:0016020">
    <property type="term" value="C:membrane"/>
    <property type="evidence" value="ECO:0007669"/>
    <property type="project" value="InterPro"/>
</dbReference>
<dbReference type="EMBL" id="LT554740">
    <property type="protein sequence ID" value="SAM07349.1"/>
    <property type="molecule type" value="Genomic_DNA"/>
</dbReference>
<evidence type="ECO:0000259" key="6">
    <source>
        <dbReference type="SMART" id="SM00563"/>
    </source>
</evidence>
<dbReference type="GO" id="GO:0006654">
    <property type="term" value="P:phosphatidic acid biosynthetic process"/>
    <property type="evidence" value="ECO:0007669"/>
    <property type="project" value="TreeGrafter"/>
</dbReference>
<comment type="similarity">
    <text evidence="1 4">Belongs to the 1-acyl-sn-glycerol-3-phosphate acyltransferase family.</text>
</comment>
<dbReference type="InterPro" id="IPR002123">
    <property type="entry name" value="Plipid/glycerol_acylTrfase"/>
</dbReference>
<keyword evidence="8" id="KW-1185">Reference proteome</keyword>
<accession>A0A168RSZ9</accession>
<dbReference type="InterPro" id="IPR004552">
    <property type="entry name" value="AGP_acyltrans"/>
</dbReference>
<dbReference type="CDD" id="cd07989">
    <property type="entry name" value="LPLAT_AGPAT-like"/>
    <property type="match status" value="1"/>
</dbReference>
<dbReference type="FunCoup" id="A0A168RSZ9">
    <property type="interactions" value="302"/>
</dbReference>
<dbReference type="NCBIfam" id="TIGR00530">
    <property type="entry name" value="AGP_acyltrn"/>
    <property type="match status" value="1"/>
</dbReference>